<sequence length="80" mass="9056">MSHPIAWVPAERARHASMDPVSQRGRRVYPEGQWVSTLCGLRVEACEGELAWLWWTCPDCDDRAREIVGAPPRPDVGQRS</sequence>
<dbReference type="Pfam" id="PF16827">
    <property type="entry name" value="zf-HC3"/>
    <property type="match status" value="1"/>
</dbReference>
<keyword evidence="2" id="KW-1185">Reference proteome</keyword>
<evidence type="ECO:0000313" key="1">
    <source>
        <dbReference type="EMBL" id="PRW63171.1"/>
    </source>
</evidence>
<proteinExistence type="predicted"/>
<evidence type="ECO:0000313" key="2">
    <source>
        <dbReference type="Proteomes" id="UP000239352"/>
    </source>
</evidence>
<comment type="caution">
    <text evidence="1">The sequence shown here is derived from an EMBL/GenBank/DDBJ whole genome shotgun (WGS) entry which is preliminary data.</text>
</comment>
<dbReference type="InParanoid" id="A0A2T0GVN3"/>
<organism evidence="1 2">
    <name type="scientific">Actinopolyspora mortivallis</name>
    <dbReference type="NCBI Taxonomy" id="33906"/>
    <lineage>
        <taxon>Bacteria</taxon>
        <taxon>Bacillati</taxon>
        <taxon>Actinomycetota</taxon>
        <taxon>Actinomycetes</taxon>
        <taxon>Actinopolysporales</taxon>
        <taxon>Actinopolysporaceae</taxon>
        <taxon>Actinopolyspora</taxon>
    </lineage>
</organism>
<evidence type="ECO:0008006" key="3">
    <source>
        <dbReference type="Google" id="ProtNLM"/>
    </source>
</evidence>
<reference evidence="1 2" key="1">
    <citation type="submission" date="2018-03" db="EMBL/GenBank/DDBJ databases">
        <title>Actinopolyspora mortivallis from Sahara, screening for active biomolecules.</title>
        <authorList>
            <person name="Selama O."/>
            <person name="Wellington E.M.H."/>
            <person name="Hacene H."/>
        </authorList>
    </citation>
    <scope>NUCLEOTIDE SEQUENCE [LARGE SCALE GENOMIC DNA]</scope>
    <source>
        <strain evidence="1 2">M5A</strain>
    </source>
</reference>
<protein>
    <recommendedName>
        <fullName evidence="3">Zinc-finger domain-containing protein</fullName>
    </recommendedName>
</protein>
<dbReference type="EMBL" id="PVSR01000018">
    <property type="protein sequence ID" value="PRW63171.1"/>
    <property type="molecule type" value="Genomic_DNA"/>
</dbReference>
<dbReference type="Proteomes" id="UP000239352">
    <property type="component" value="Unassembled WGS sequence"/>
</dbReference>
<dbReference type="InterPro" id="IPR031795">
    <property type="entry name" value="Zf-HC3"/>
</dbReference>
<accession>A0A2T0GVN3</accession>
<name>A0A2T0GVN3_ACTMO</name>
<dbReference type="RefSeq" id="WP_106113943.1">
    <property type="nucleotide sequence ID" value="NZ_PVSR01000018.1"/>
</dbReference>
<dbReference type="AlphaFoldDB" id="A0A2T0GVN3"/>
<gene>
    <name evidence="1" type="ORF">CEP50_11450</name>
</gene>